<evidence type="ECO:0000256" key="9">
    <source>
        <dbReference type="SAM" id="Phobius"/>
    </source>
</evidence>
<feature type="transmembrane region" description="Helical" evidence="9">
    <location>
        <begin position="29"/>
        <end position="47"/>
    </location>
</feature>
<feature type="transmembrane region" description="Helical" evidence="9">
    <location>
        <begin position="159"/>
        <end position="188"/>
    </location>
</feature>
<feature type="region of interest" description="Disordered" evidence="8">
    <location>
        <begin position="362"/>
        <end position="410"/>
    </location>
</feature>
<dbReference type="PANTHER" id="PTHR21716:SF53">
    <property type="entry name" value="PERMEASE PERM-RELATED"/>
    <property type="match status" value="1"/>
</dbReference>
<feature type="compositionally biased region" description="Low complexity" evidence="8">
    <location>
        <begin position="387"/>
        <end position="410"/>
    </location>
</feature>
<evidence type="ECO:0000256" key="7">
    <source>
        <dbReference type="ARBA" id="ARBA00023136"/>
    </source>
</evidence>
<feature type="transmembrane region" description="Helical" evidence="9">
    <location>
        <begin position="53"/>
        <end position="71"/>
    </location>
</feature>
<sequence>MSEETTNPPPGKKTRSEVYGEAGRWLATWSWRTVAVAALLFVLSWVIGEFWSILLPVLLAILLCTVLWPPVRWLRSKGLPPALATALVLLFSLGLLGGIIGAIAPSIGGQSKEIADRAVEGVGKVQKWAQGPPLNLQDEQISKFVTSITKKLQESAETIATGVFTGVSAAGSFVVAIVMVAMLTFFFLKDGDKFMPWLKRHSGTPVSEHFAELLSRIWATLGGFIRTQAVVSFIDALFIGLGLVILQVPLAGALAVITFLGGFIPIVGAFVAGALAVIVALVTNGFGTALAVLAVVIAVQQLEGNVLSPILQSRSMQLHPAIVLLAIAFGGTQFGIIGAFLAVPVAAAIAVLFRYLGELVDEQTGETPPPEEEPKPSFWDKFRRKPAAPAAQSDAAADAGPAKDAPAGTA</sequence>
<comment type="subcellular location">
    <subcellularLocation>
        <location evidence="1">Cell membrane</location>
        <topology evidence="1">Multi-pass membrane protein</topology>
    </subcellularLocation>
</comment>
<dbReference type="KEGG" id="tsm:ASU32_06000"/>
<feature type="transmembrane region" description="Helical" evidence="9">
    <location>
        <begin position="320"/>
        <end position="353"/>
    </location>
</feature>
<keyword evidence="5 9" id="KW-0812">Transmembrane</keyword>
<dbReference type="InterPro" id="IPR002549">
    <property type="entry name" value="AI-2E-like"/>
</dbReference>
<name>A0A1H4PG46_TSUTY</name>
<feature type="transmembrane region" description="Helical" evidence="9">
    <location>
        <begin position="83"/>
        <end position="104"/>
    </location>
</feature>
<gene>
    <name evidence="10" type="ORF">SAMN04489793_1426</name>
</gene>
<evidence type="ECO:0000256" key="8">
    <source>
        <dbReference type="SAM" id="MobiDB-lite"/>
    </source>
</evidence>
<dbReference type="AlphaFoldDB" id="A0A1H4PG46"/>
<reference evidence="11" key="1">
    <citation type="submission" date="2016-10" db="EMBL/GenBank/DDBJ databases">
        <authorList>
            <person name="Varghese N."/>
            <person name="Submissions S."/>
        </authorList>
    </citation>
    <scope>NUCLEOTIDE SEQUENCE [LARGE SCALE GENOMIC DNA]</scope>
    <source>
        <strain evidence="11">DSM 44234</strain>
    </source>
</reference>
<keyword evidence="3" id="KW-0813">Transport</keyword>
<evidence type="ECO:0000256" key="5">
    <source>
        <dbReference type="ARBA" id="ARBA00022692"/>
    </source>
</evidence>
<dbReference type="GO" id="GO:0005886">
    <property type="term" value="C:plasma membrane"/>
    <property type="evidence" value="ECO:0007669"/>
    <property type="project" value="UniProtKB-SubCell"/>
</dbReference>
<evidence type="ECO:0000256" key="4">
    <source>
        <dbReference type="ARBA" id="ARBA00022475"/>
    </source>
</evidence>
<dbReference type="STRING" id="57704.SAMN04489793_1426"/>
<evidence type="ECO:0000256" key="2">
    <source>
        <dbReference type="ARBA" id="ARBA00009773"/>
    </source>
</evidence>
<feature type="transmembrane region" description="Helical" evidence="9">
    <location>
        <begin position="266"/>
        <end position="299"/>
    </location>
</feature>
<feature type="compositionally biased region" description="Basic and acidic residues" evidence="8">
    <location>
        <begin position="372"/>
        <end position="381"/>
    </location>
</feature>
<dbReference type="EMBL" id="FNSA01000003">
    <property type="protein sequence ID" value="SEC06042.1"/>
    <property type="molecule type" value="Genomic_DNA"/>
</dbReference>
<dbReference type="Proteomes" id="UP000182241">
    <property type="component" value="Unassembled WGS sequence"/>
</dbReference>
<evidence type="ECO:0000256" key="6">
    <source>
        <dbReference type="ARBA" id="ARBA00022989"/>
    </source>
</evidence>
<keyword evidence="7 9" id="KW-0472">Membrane</keyword>
<dbReference type="GO" id="GO:0055085">
    <property type="term" value="P:transmembrane transport"/>
    <property type="evidence" value="ECO:0007669"/>
    <property type="project" value="TreeGrafter"/>
</dbReference>
<evidence type="ECO:0000256" key="1">
    <source>
        <dbReference type="ARBA" id="ARBA00004651"/>
    </source>
</evidence>
<proteinExistence type="inferred from homology"/>
<dbReference type="OrthoDB" id="9784366at2"/>
<keyword evidence="4" id="KW-1003">Cell membrane</keyword>
<evidence type="ECO:0000313" key="11">
    <source>
        <dbReference type="Proteomes" id="UP000182241"/>
    </source>
</evidence>
<evidence type="ECO:0000256" key="3">
    <source>
        <dbReference type="ARBA" id="ARBA00022448"/>
    </source>
</evidence>
<keyword evidence="6 9" id="KW-1133">Transmembrane helix</keyword>
<keyword evidence="11" id="KW-1185">Reference proteome</keyword>
<organism evidence="10 11">
    <name type="scientific">Tsukamurella tyrosinosolvens</name>
    <dbReference type="NCBI Taxonomy" id="57704"/>
    <lineage>
        <taxon>Bacteria</taxon>
        <taxon>Bacillati</taxon>
        <taxon>Actinomycetota</taxon>
        <taxon>Actinomycetes</taxon>
        <taxon>Mycobacteriales</taxon>
        <taxon>Tsukamurellaceae</taxon>
        <taxon>Tsukamurella</taxon>
    </lineage>
</organism>
<evidence type="ECO:0000313" key="10">
    <source>
        <dbReference type="EMBL" id="SEC06042.1"/>
    </source>
</evidence>
<protein>
    <submittedName>
        <fullName evidence="10">Predicted PurR-regulated permease PerM</fullName>
    </submittedName>
</protein>
<accession>A0A1H4PG46</accession>
<dbReference type="RefSeq" id="WP_068741055.1">
    <property type="nucleotide sequence ID" value="NZ_CP019066.1"/>
</dbReference>
<dbReference type="Pfam" id="PF01594">
    <property type="entry name" value="AI-2E_transport"/>
    <property type="match status" value="1"/>
</dbReference>
<dbReference type="PANTHER" id="PTHR21716">
    <property type="entry name" value="TRANSMEMBRANE PROTEIN"/>
    <property type="match status" value="1"/>
</dbReference>
<comment type="similarity">
    <text evidence="2">Belongs to the autoinducer-2 exporter (AI-2E) (TC 2.A.86) family.</text>
</comment>